<name>A0A382RUP3_9ZZZZ</name>
<protein>
    <submittedName>
        <fullName evidence="1">Uncharacterized protein</fullName>
    </submittedName>
</protein>
<reference evidence="1" key="1">
    <citation type="submission" date="2018-05" db="EMBL/GenBank/DDBJ databases">
        <authorList>
            <person name="Lanie J.A."/>
            <person name="Ng W.-L."/>
            <person name="Kazmierczak K.M."/>
            <person name="Andrzejewski T.M."/>
            <person name="Davidsen T.M."/>
            <person name="Wayne K.J."/>
            <person name="Tettelin H."/>
            <person name="Glass J.I."/>
            <person name="Rusch D."/>
            <person name="Podicherti R."/>
            <person name="Tsui H.-C.T."/>
            <person name="Winkler M.E."/>
        </authorList>
    </citation>
    <scope>NUCLEOTIDE SEQUENCE</scope>
</reference>
<gene>
    <name evidence="1" type="ORF">METZ01_LOCUS354054</name>
</gene>
<sequence>MTSEIALWNRMSVALAADSASTWGSDQSFNSSEKIYQLAGRQPVGYMTCGAGGFMGIGWARIFGMYREFLGAQIDPRTDKEAKELPVLQSHPQAWDENSGDWHPEESYNAIYRRNEDGTRWLDEKEEPERIMSPSKSPPEWDSLGYVEHFLHFLDSSEYAIKHLTGAKRGVIDWGMVMELARLLKNEDKIPVLKVLRWDHPKRRKRAEELGHSEVSKGMRKYRKGLQEILDREVGNWAEAELKSLSKEQKSEHHGLLISETKVLN</sequence>
<organism evidence="1">
    <name type="scientific">marine metagenome</name>
    <dbReference type="NCBI Taxonomy" id="408172"/>
    <lineage>
        <taxon>unclassified sequences</taxon>
        <taxon>metagenomes</taxon>
        <taxon>ecological metagenomes</taxon>
    </lineage>
</organism>
<feature type="non-terminal residue" evidence="1">
    <location>
        <position position="265"/>
    </location>
</feature>
<evidence type="ECO:0000313" key="1">
    <source>
        <dbReference type="EMBL" id="SVD01200.1"/>
    </source>
</evidence>
<dbReference type="AlphaFoldDB" id="A0A382RUP3"/>
<proteinExistence type="predicted"/>
<accession>A0A382RUP3</accession>
<dbReference type="EMBL" id="UINC01124211">
    <property type="protein sequence ID" value="SVD01200.1"/>
    <property type="molecule type" value="Genomic_DNA"/>
</dbReference>